<name>A0A840BCW7_9RHOO</name>
<reference evidence="2 3" key="1">
    <citation type="submission" date="2020-08" db="EMBL/GenBank/DDBJ databases">
        <title>Genomic Encyclopedia of Type Strains, Phase IV (KMG-IV): sequencing the most valuable type-strain genomes for metagenomic binning, comparative biology and taxonomic classification.</title>
        <authorList>
            <person name="Goeker M."/>
        </authorList>
    </citation>
    <scope>NUCLEOTIDE SEQUENCE [LARGE SCALE GENOMIC DNA]</scope>
    <source>
        <strain evidence="2 3">DSM 106739</strain>
    </source>
</reference>
<keyword evidence="3" id="KW-1185">Reference proteome</keyword>
<sequence length="237" mass="25645">MMAATSWRKARAALIGVLALQTLPICAVVRAESPAVSLVEAPGQWKSGPWTLIERDASDGWVTLRCEGPPECNEALLAAAARWPEAQQRLEQGALSVRADYWRREVFPYFGAFRAVEPTADLALPSRIWLDDRYAGLRCSWRDAAGAHTADLSGGDRARYSGPDSASSEMVLISAKACSRCRAHYLHLQLKGSGEGAAPALFLNWSGVEFLPIEGALMQGFASLGGKAPVRMRCTGR</sequence>
<evidence type="ECO:0000256" key="1">
    <source>
        <dbReference type="SAM" id="SignalP"/>
    </source>
</evidence>
<dbReference type="RefSeq" id="WP_183631006.1">
    <property type="nucleotide sequence ID" value="NZ_BAABLE010000011.1"/>
</dbReference>
<feature type="chain" id="PRO_5032632895" evidence="1">
    <location>
        <begin position="28"/>
        <end position="237"/>
    </location>
</feature>
<feature type="signal peptide" evidence="1">
    <location>
        <begin position="1"/>
        <end position="27"/>
    </location>
</feature>
<dbReference type="Proteomes" id="UP000561045">
    <property type="component" value="Unassembled WGS sequence"/>
</dbReference>
<accession>A0A840BCW7</accession>
<organism evidence="2 3">
    <name type="scientific">Niveibacterium umoris</name>
    <dbReference type="NCBI Taxonomy" id="1193620"/>
    <lineage>
        <taxon>Bacteria</taxon>
        <taxon>Pseudomonadati</taxon>
        <taxon>Pseudomonadota</taxon>
        <taxon>Betaproteobacteria</taxon>
        <taxon>Rhodocyclales</taxon>
        <taxon>Rhodocyclaceae</taxon>
        <taxon>Niveibacterium</taxon>
    </lineage>
</organism>
<dbReference type="AlphaFoldDB" id="A0A840BCW7"/>
<gene>
    <name evidence="2" type="ORF">GGR36_000233</name>
</gene>
<comment type="caution">
    <text evidence="2">The sequence shown here is derived from an EMBL/GenBank/DDBJ whole genome shotgun (WGS) entry which is preliminary data.</text>
</comment>
<evidence type="ECO:0000313" key="2">
    <source>
        <dbReference type="EMBL" id="MBB4010925.1"/>
    </source>
</evidence>
<proteinExistence type="predicted"/>
<protein>
    <submittedName>
        <fullName evidence="2">Uncharacterized protein</fullName>
    </submittedName>
</protein>
<keyword evidence="1" id="KW-0732">Signal</keyword>
<evidence type="ECO:0000313" key="3">
    <source>
        <dbReference type="Proteomes" id="UP000561045"/>
    </source>
</evidence>
<dbReference type="EMBL" id="JACIET010000001">
    <property type="protein sequence ID" value="MBB4010925.1"/>
    <property type="molecule type" value="Genomic_DNA"/>
</dbReference>